<dbReference type="Gene3D" id="3.50.50.100">
    <property type="match status" value="1"/>
</dbReference>
<evidence type="ECO:0000313" key="1">
    <source>
        <dbReference type="EMBL" id="XDV09236.1"/>
    </source>
</evidence>
<dbReference type="EMBL" id="CP165718">
    <property type="protein sequence ID" value="XDV09236.1"/>
    <property type="molecule type" value="Genomic_DNA"/>
</dbReference>
<proteinExistence type="predicted"/>
<accession>A0AB39X5W6</accession>
<name>A0AB39X5W6_9GAMM</name>
<dbReference type="AlphaFoldDB" id="A0AB39X5W6"/>
<organism evidence="1">
    <name type="scientific">Pseudidiomarina sp. PP-1MA</name>
    <dbReference type="NCBI Taxonomy" id="3237706"/>
    <lineage>
        <taxon>Bacteria</taxon>
        <taxon>Pseudomonadati</taxon>
        <taxon>Pseudomonadota</taxon>
        <taxon>Gammaproteobacteria</taxon>
        <taxon>Alteromonadales</taxon>
        <taxon>Idiomarinaceae</taxon>
        <taxon>Pseudidiomarina</taxon>
    </lineage>
</organism>
<dbReference type="RefSeq" id="WP_369742736.1">
    <property type="nucleotide sequence ID" value="NZ_CP165718.1"/>
</dbReference>
<evidence type="ECO:0008006" key="2">
    <source>
        <dbReference type="Google" id="ProtNLM"/>
    </source>
</evidence>
<protein>
    <recommendedName>
        <fullName evidence="2">Sulfide:quinone oxidoreductase</fullName>
    </recommendedName>
</protein>
<reference evidence="1" key="1">
    <citation type="submission" date="2024-07" db="EMBL/GenBank/DDBJ databases">
        <title>Whole genome sequence of bacterial strains from algal surface.</title>
        <authorList>
            <person name="Kumar P."/>
        </authorList>
    </citation>
    <scope>NUCLEOTIDE SEQUENCE</scope>
    <source>
        <strain evidence="1">PP-1MA</strain>
    </source>
</reference>
<gene>
    <name evidence="1" type="ORF">AB8S08_10820</name>
</gene>
<sequence>MITDKYQRSPTYNNIFAAGVCVALAPIETTPVPVGAPKTGLMIESMTTAIVHNICALVEGKQVDSIPTLSALCLADMGNTGAAFLAVPQNPPRNRNWTGSGKWVHLAKIAFEKYFMFKVKRGTSEPVYERIALKFMGVERLKDK</sequence>